<evidence type="ECO:0000259" key="5">
    <source>
        <dbReference type="Pfam" id="PF02826"/>
    </source>
</evidence>
<dbReference type="EMBL" id="CP042593">
    <property type="protein sequence ID" value="QED49891.1"/>
    <property type="molecule type" value="Genomic_DNA"/>
</dbReference>
<dbReference type="Pfam" id="PF00389">
    <property type="entry name" value="2-Hacid_dh"/>
    <property type="match status" value="1"/>
</dbReference>
<dbReference type="InterPro" id="IPR006140">
    <property type="entry name" value="D-isomer_DH_NAD-bd"/>
</dbReference>
<dbReference type="SUPFAM" id="SSF51735">
    <property type="entry name" value="NAD(P)-binding Rossmann-fold domains"/>
    <property type="match status" value="1"/>
</dbReference>
<dbReference type="KEGG" id="bda:FSZ17_22875"/>
<dbReference type="GO" id="GO:0008720">
    <property type="term" value="F:D-lactate dehydrogenase (NAD+) activity"/>
    <property type="evidence" value="ECO:0007669"/>
    <property type="project" value="TreeGrafter"/>
</dbReference>
<dbReference type="PANTHER" id="PTHR43026">
    <property type="entry name" value="2-HYDROXYACID DEHYDROGENASE HOMOLOG 1-RELATED"/>
    <property type="match status" value="1"/>
</dbReference>
<evidence type="ECO:0000313" key="7">
    <source>
        <dbReference type="Proteomes" id="UP000321555"/>
    </source>
</evidence>
<keyword evidence="2" id="KW-0520">NAD</keyword>
<keyword evidence="7" id="KW-1185">Reference proteome</keyword>
<dbReference type="SUPFAM" id="SSF52283">
    <property type="entry name" value="Formate/glycerate dehydrogenase catalytic domain-like"/>
    <property type="match status" value="1"/>
</dbReference>
<dbReference type="AlphaFoldDB" id="A0A5B8ZAD4"/>
<protein>
    <submittedName>
        <fullName evidence="6">Lactate dehydrogenase</fullName>
    </submittedName>
</protein>
<dbReference type="PROSITE" id="PS00065">
    <property type="entry name" value="D_2_HYDROXYACID_DH_1"/>
    <property type="match status" value="1"/>
</dbReference>
<dbReference type="InterPro" id="IPR006139">
    <property type="entry name" value="D-isomer_2_OHA_DH_cat_dom"/>
</dbReference>
<sequence length="344" mass="38488">MTLKVACYGVRENEVPFFNQLNKYHFELVLIEDLLRHDNIDTAIGMDAVLLRGNCIADEENILKLKEYGVKYLFTRTVGYNHIDLQAAADYDMYVARVPSYSPNAIAELSLTLAMSLLRHTTYTTTKTANKDFTVDKAMFSKEIRNCKVGIIGTGKIGLTEAKLFKGLGAEVLGYDLFQSDAAKQTVTFMDLDDLLKESDIVSIHVPYIPGENEKMVNAEFISKMKDGAILINTARGELQDNEAILKAIQSRKLEGFATDVFANEEKIFFQKFDNTTKSLDPTVQALLELYPRVLVTPHMGSNTDEALTNMIETSFENLHDIITKGHTANAVPLPKKRDLVTKG</sequence>
<dbReference type="InterPro" id="IPR036291">
    <property type="entry name" value="NAD(P)-bd_dom_sf"/>
</dbReference>
<evidence type="ECO:0000256" key="1">
    <source>
        <dbReference type="ARBA" id="ARBA00005854"/>
    </source>
</evidence>
<dbReference type="Gene3D" id="3.40.50.720">
    <property type="entry name" value="NAD(P)-binding Rossmann-like Domain"/>
    <property type="match status" value="2"/>
</dbReference>
<dbReference type="GO" id="GO:0051287">
    <property type="term" value="F:NAD binding"/>
    <property type="evidence" value="ECO:0007669"/>
    <property type="project" value="InterPro"/>
</dbReference>
<dbReference type="OrthoDB" id="9805416at2"/>
<gene>
    <name evidence="6" type="ORF">FSZ17_22875</name>
</gene>
<accession>A0A5B8ZAD4</accession>
<feature type="domain" description="D-isomer specific 2-hydroxyacid dehydrogenase NAD-binding" evidence="5">
    <location>
        <begin position="112"/>
        <end position="301"/>
    </location>
</feature>
<organism evidence="6 7">
    <name type="scientific">Cytobacillus dafuensis</name>
    <name type="common">Bacillus dafuensis</name>
    <dbReference type="NCBI Taxonomy" id="1742359"/>
    <lineage>
        <taxon>Bacteria</taxon>
        <taxon>Bacillati</taxon>
        <taxon>Bacillota</taxon>
        <taxon>Bacilli</taxon>
        <taxon>Bacillales</taxon>
        <taxon>Bacillaceae</taxon>
        <taxon>Cytobacillus</taxon>
    </lineage>
</organism>
<reference evidence="7" key="1">
    <citation type="submission" date="2019-08" db="EMBL/GenBank/DDBJ databases">
        <authorList>
            <person name="Zheng X."/>
        </authorList>
    </citation>
    <scope>NUCLEOTIDE SEQUENCE [LARGE SCALE GENOMIC DNA]</scope>
    <source>
        <strain evidence="7">FJAT-25496</strain>
    </source>
</reference>
<evidence type="ECO:0000313" key="6">
    <source>
        <dbReference type="EMBL" id="QED49891.1"/>
    </source>
</evidence>
<dbReference type="Pfam" id="PF02826">
    <property type="entry name" value="2-Hacid_dh_C"/>
    <property type="match status" value="1"/>
</dbReference>
<dbReference type="STRING" id="1742359.GCA_001439625_02935"/>
<dbReference type="InterPro" id="IPR058205">
    <property type="entry name" value="D-LDH-like"/>
</dbReference>
<comment type="similarity">
    <text evidence="1 3">Belongs to the D-isomer specific 2-hydroxyacid dehydrogenase family.</text>
</comment>
<keyword evidence="3" id="KW-0560">Oxidoreductase</keyword>
<evidence type="ECO:0000256" key="2">
    <source>
        <dbReference type="ARBA" id="ARBA00023027"/>
    </source>
</evidence>
<dbReference type="InterPro" id="IPR029752">
    <property type="entry name" value="D-isomer_DH_CS1"/>
</dbReference>
<dbReference type="PANTHER" id="PTHR43026:SF1">
    <property type="entry name" value="2-HYDROXYACID DEHYDROGENASE HOMOLOG 1-RELATED"/>
    <property type="match status" value="1"/>
</dbReference>
<dbReference type="RefSeq" id="WP_057772503.1">
    <property type="nucleotide sequence ID" value="NZ_CP042593.1"/>
</dbReference>
<name>A0A5B8ZAD4_CYTDA</name>
<dbReference type="CDD" id="cd12184">
    <property type="entry name" value="HGDH_like"/>
    <property type="match status" value="1"/>
</dbReference>
<evidence type="ECO:0000259" key="4">
    <source>
        <dbReference type="Pfam" id="PF00389"/>
    </source>
</evidence>
<evidence type="ECO:0000256" key="3">
    <source>
        <dbReference type="RuleBase" id="RU003719"/>
    </source>
</evidence>
<feature type="domain" description="D-isomer specific 2-hydroxyacid dehydrogenase catalytic" evidence="4">
    <location>
        <begin position="10"/>
        <end position="332"/>
    </location>
</feature>
<dbReference type="Proteomes" id="UP000321555">
    <property type="component" value="Chromosome"/>
</dbReference>
<proteinExistence type="inferred from homology"/>